<keyword evidence="5" id="KW-1185">Reference proteome</keyword>
<feature type="region of interest" description="Disordered" evidence="2">
    <location>
        <begin position="179"/>
        <end position="218"/>
    </location>
</feature>
<evidence type="ECO:0000259" key="3">
    <source>
        <dbReference type="PROSITE" id="PS50174"/>
    </source>
</evidence>
<dbReference type="PANTHER" id="PTHR21032:SF0">
    <property type="entry name" value="G PATCH DOMAIN-CONTAINING PROTEIN 11"/>
    <property type="match status" value="1"/>
</dbReference>
<dbReference type="Pfam" id="PF01585">
    <property type="entry name" value="G-patch"/>
    <property type="match status" value="1"/>
</dbReference>
<feature type="compositionally biased region" description="Basic and acidic residues" evidence="2">
    <location>
        <begin position="50"/>
        <end position="63"/>
    </location>
</feature>
<gene>
    <name evidence="4" type="ORF">KP509_31G028600</name>
</gene>
<sequence length="265" mass="30376">MSYDGEEDDYMGNLGQFVQPHELLPIVSTPVQKTSVDMTGLSKQQRKKLKLDQQRKEEDRNRSEGLGLAISASNKGFKMLQQMGYKPGSALGKHGQGTVEPINLDVKRSRTGLGRDQIEKTEEQLKAKIQQFKREAEKRTQAMLKTEFQERSKTSWKGRKIVRDYEKAQNALRYLEEAVSSSGTRDHAIDNAKTNPELKKKKTDGKEEGSHDVEDESEEEIELQDLLDLLQRLRTEYFYCLYCGCQYESHDALLNNCPGLEEEDH</sequence>
<proteinExistence type="predicted"/>
<dbReference type="OrthoDB" id="786951at2759"/>
<evidence type="ECO:0000256" key="2">
    <source>
        <dbReference type="SAM" id="MobiDB-lite"/>
    </source>
</evidence>
<evidence type="ECO:0000313" key="5">
    <source>
        <dbReference type="Proteomes" id="UP000825935"/>
    </source>
</evidence>
<dbReference type="GO" id="GO:0000776">
    <property type="term" value="C:kinetochore"/>
    <property type="evidence" value="ECO:0007669"/>
    <property type="project" value="TreeGrafter"/>
</dbReference>
<dbReference type="PANTHER" id="PTHR21032">
    <property type="entry name" value="G PATCH DOMAIN-CONTAINING PROTEIN 11"/>
    <property type="match status" value="1"/>
</dbReference>
<dbReference type="InterPro" id="IPR039249">
    <property type="entry name" value="GPATCH11"/>
</dbReference>
<dbReference type="SMART" id="SM00443">
    <property type="entry name" value="G_patch"/>
    <property type="match status" value="1"/>
</dbReference>
<evidence type="ECO:0000256" key="1">
    <source>
        <dbReference type="SAM" id="Coils"/>
    </source>
</evidence>
<feature type="region of interest" description="Disordered" evidence="2">
    <location>
        <begin position="33"/>
        <end position="68"/>
    </location>
</feature>
<dbReference type="Proteomes" id="UP000825935">
    <property type="component" value="Chromosome 31"/>
</dbReference>
<dbReference type="AlphaFoldDB" id="A0A8T2QWQ7"/>
<dbReference type="OMA" id="YLRESHF"/>
<dbReference type="EMBL" id="CM035436">
    <property type="protein sequence ID" value="KAH7288499.1"/>
    <property type="molecule type" value="Genomic_DNA"/>
</dbReference>
<name>A0A8T2QWQ7_CERRI</name>
<dbReference type="GO" id="GO:0003676">
    <property type="term" value="F:nucleic acid binding"/>
    <property type="evidence" value="ECO:0007669"/>
    <property type="project" value="InterPro"/>
</dbReference>
<organism evidence="4 5">
    <name type="scientific">Ceratopteris richardii</name>
    <name type="common">Triangle waterfern</name>
    <dbReference type="NCBI Taxonomy" id="49495"/>
    <lineage>
        <taxon>Eukaryota</taxon>
        <taxon>Viridiplantae</taxon>
        <taxon>Streptophyta</taxon>
        <taxon>Embryophyta</taxon>
        <taxon>Tracheophyta</taxon>
        <taxon>Polypodiopsida</taxon>
        <taxon>Polypodiidae</taxon>
        <taxon>Polypodiales</taxon>
        <taxon>Pteridineae</taxon>
        <taxon>Pteridaceae</taxon>
        <taxon>Parkerioideae</taxon>
        <taxon>Ceratopteris</taxon>
    </lineage>
</organism>
<feature type="domain" description="G-patch" evidence="3">
    <location>
        <begin position="72"/>
        <end position="118"/>
    </location>
</feature>
<dbReference type="SMART" id="SM01173">
    <property type="entry name" value="DUF4187"/>
    <property type="match status" value="1"/>
</dbReference>
<protein>
    <recommendedName>
        <fullName evidence="3">G-patch domain-containing protein</fullName>
    </recommendedName>
</protein>
<accession>A0A8T2QWQ7</accession>
<dbReference type="PROSITE" id="PS50174">
    <property type="entry name" value="G_PATCH"/>
    <property type="match status" value="1"/>
</dbReference>
<reference evidence="4" key="1">
    <citation type="submission" date="2021-08" db="EMBL/GenBank/DDBJ databases">
        <title>WGS assembly of Ceratopteris richardii.</title>
        <authorList>
            <person name="Marchant D.B."/>
            <person name="Chen G."/>
            <person name="Jenkins J."/>
            <person name="Shu S."/>
            <person name="Leebens-Mack J."/>
            <person name="Grimwood J."/>
            <person name="Schmutz J."/>
            <person name="Soltis P."/>
            <person name="Soltis D."/>
            <person name="Chen Z.-H."/>
        </authorList>
    </citation>
    <scope>NUCLEOTIDE SEQUENCE</scope>
    <source>
        <strain evidence="4">Whitten #5841</strain>
        <tissue evidence="4">Leaf</tissue>
    </source>
</reference>
<comment type="caution">
    <text evidence="4">The sequence shown here is derived from an EMBL/GenBank/DDBJ whole genome shotgun (WGS) entry which is preliminary data.</text>
</comment>
<feature type="coiled-coil region" evidence="1">
    <location>
        <begin position="115"/>
        <end position="142"/>
    </location>
</feature>
<evidence type="ECO:0000313" key="4">
    <source>
        <dbReference type="EMBL" id="KAH7288499.1"/>
    </source>
</evidence>
<dbReference type="InterPro" id="IPR025239">
    <property type="entry name" value="DUF4187"/>
</dbReference>
<dbReference type="Pfam" id="PF13821">
    <property type="entry name" value="DUF4187"/>
    <property type="match status" value="1"/>
</dbReference>
<dbReference type="InterPro" id="IPR000467">
    <property type="entry name" value="G_patch_dom"/>
</dbReference>
<keyword evidence="1" id="KW-0175">Coiled coil</keyword>